<reference evidence="2 3" key="1">
    <citation type="journal article" date="2015" name="Nature">
        <title>rRNA introns, odd ribosomes, and small enigmatic genomes across a large radiation of phyla.</title>
        <authorList>
            <person name="Brown C.T."/>
            <person name="Hug L.A."/>
            <person name="Thomas B.C."/>
            <person name="Sharon I."/>
            <person name="Castelle C.J."/>
            <person name="Singh A."/>
            <person name="Wilkins M.J."/>
            <person name="Williams K.H."/>
            <person name="Banfield J.F."/>
        </authorList>
    </citation>
    <scope>NUCLEOTIDE SEQUENCE [LARGE SCALE GENOMIC DNA]</scope>
</reference>
<evidence type="ECO:0000313" key="2">
    <source>
        <dbReference type="EMBL" id="KKU91579.1"/>
    </source>
</evidence>
<comment type="caution">
    <text evidence="2">The sequence shown here is derived from an EMBL/GenBank/DDBJ whole genome shotgun (WGS) entry which is preliminary data.</text>
</comment>
<protein>
    <submittedName>
        <fullName evidence="2">Uncharacterized protein</fullName>
    </submittedName>
</protein>
<organism evidence="2 3">
    <name type="scientific">Candidatus Jorgensenbacteria bacterium GW2011_GWA1_48_11</name>
    <dbReference type="NCBI Taxonomy" id="1618660"/>
    <lineage>
        <taxon>Bacteria</taxon>
        <taxon>Candidatus Joergenseniibacteriota</taxon>
    </lineage>
</organism>
<dbReference type="EMBL" id="LCPF01000001">
    <property type="protein sequence ID" value="KKU91579.1"/>
    <property type="molecule type" value="Genomic_DNA"/>
</dbReference>
<proteinExistence type="predicted"/>
<name>A0A0G1UBS7_9BACT</name>
<accession>A0A0G1UBS7</accession>
<gene>
    <name evidence="2" type="ORF">UY23_C0001G0185</name>
</gene>
<evidence type="ECO:0000313" key="3">
    <source>
        <dbReference type="Proteomes" id="UP000034956"/>
    </source>
</evidence>
<sequence length="345" mass="37723">MAVLLNQVPEEIREYLASEQTTVLINGIRDEADVVLPGALPKLLFRLETKDLSVHDFVEAIERNLGVKPPKSLAIAKAIKERVLEPKRYTLSQWGVDISFLDVAQAPNLGEFRPFEAPGAASEPEKISLEQLTTETGQNVPVQEETLASSANTAEQTKEGAPLILHREETLTGEKKSSIRGFSFPGFFKSKKTEAESPPTVKVKIETPGQGPDKEKRVVHYSEFRTPVTPFNENNELINLEVFSKKTTEPIKTSPPVVGGMAQKNAPSEPIAPETKEGLIAGQNPNLGETTKESPSQEKKAKNLLWFGKSGNENGRPAAATAKPAEKAETSKNRPSIEGNIIDLR</sequence>
<dbReference type="Proteomes" id="UP000034956">
    <property type="component" value="Unassembled WGS sequence"/>
</dbReference>
<feature type="compositionally biased region" description="Basic and acidic residues" evidence="1">
    <location>
        <begin position="290"/>
        <end position="301"/>
    </location>
</feature>
<dbReference type="AlphaFoldDB" id="A0A0G1UBS7"/>
<evidence type="ECO:0000256" key="1">
    <source>
        <dbReference type="SAM" id="MobiDB-lite"/>
    </source>
</evidence>
<feature type="region of interest" description="Disordered" evidence="1">
    <location>
        <begin position="250"/>
        <end position="345"/>
    </location>
</feature>